<keyword evidence="2" id="KW-1185">Reference proteome</keyword>
<sequence>MDGSPNFQDSEDNVDPSSGTVEEVSSPDDAISESLSYMEDSSSDAGDQEQSPNAMSISPSPSEGEASSSDAMDESSPESNRASPEAEEAQGAVNPEYSSPELEAWLPDASPDPSTREPVDDDDEPEEFCMYVSRQGEFKTLYELLQPGSMPPTSFTAPGKARGVVLSHLNQSESHDNGKEPVTDRPLGDLIDLVCRGVASIETSIAKLIIARVYGEFVMVKKALQLLARIQSPMFNDLSENDIVNIIEGERAPWISIYRAVPCTATELVALCFLNKRALRHASQNTHILEELKTTLQILSLGRGQFMKLPANKTLGSPGVENASLSSDSVEWVPKPDGNTTVTITSTAISDYFRQFTSPTIDMQTDSQSCIPGSQYSENMATVPMELLTRSEAYADAPSLVGASHPGSTYATSSPPQTSMRRSLWEAATAVDVSSPALSPASDPLVFTDFLDFGE</sequence>
<dbReference type="Proteomes" id="UP001227268">
    <property type="component" value="Unassembled WGS sequence"/>
</dbReference>
<accession>A0ACC2UYP0</accession>
<organism evidence="1 2">
    <name type="scientific">Naganishia friedmannii</name>
    <dbReference type="NCBI Taxonomy" id="89922"/>
    <lineage>
        <taxon>Eukaryota</taxon>
        <taxon>Fungi</taxon>
        <taxon>Dikarya</taxon>
        <taxon>Basidiomycota</taxon>
        <taxon>Agaricomycotina</taxon>
        <taxon>Tremellomycetes</taxon>
        <taxon>Filobasidiales</taxon>
        <taxon>Filobasidiaceae</taxon>
        <taxon>Naganishia</taxon>
    </lineage>
</organism>
<comment type="caution">
    <text evidence="1">The sequence shown here is derived from an EMBL/GenBank/DDBJ whole genome shotgun (WGS) entry which is preliminary data.</text>
</comment>
<name>A0ACC2UYP0_9TREE</name>
<evidence type="ECO:0000313" key="2">
    <source>
        <dbReference type="Proteomes" id="UP001227268"/>
    </source>
</evidence>
<proteinExistence type="predicted"/>
<reference evidence="1" key="1">
    <citation type="submission" date="2023-04" db="EMBL/GenBank/DDBJ databases">
        <title>Draft Genome sequencing of Naganishia species isolated from polar environments using Oxford Nanopore Technology.</title>
        <authorList>
            <person name="Leo P."/>
            <person name="Venkateswaran K."/>
        </authorList>
    </citation>
    <scope>NUCLEOTIDE SEQUENCE</scope>
    <source>
        <strain evidence="1">MNA-CCFEE 5423</strain>
    </source>
</reference>
<evidence type="ECO:0000313" key="1">
    <source>
        <dbReference type="EMBL" id="KAJ9092199.1"/>
    </source>
</evidence>
<protein>
    <submittedName>
        <fullName evidence="1">Uncharacterized protein</fullName>
    </submittedName>
</protein>
<gene>
    <name evidence="1" type="ORF">QFC21_006945</name>
</gene>
<dbReference type="EMBL" id="JASBWT010000041">
    <property type="protein sequence ID" value="KAJ9092199.1"/>
    <property type="molecule type" value="Genomic_DNA"/>
</dbReference>